<dbReference type="Pfam" id="PF07883">
    <property type="entry name" value="Cupin_2"/>
    <property type="match status" value="1"/>
</dbReference>
<dbReference type="EMBL" id="PESE01000001">
    <property type="protein sequence ID" value="PYD39815.1"/>
    <property type="molecule type" value="Genomic_DNA"/>
</dbReference>
<dbReference type="OrthoDB" id="116921at2"/>
<dbReference type="PANTHER" id="PTHR35848">
    <property type="entry name" value="OXALATE-BINDING PROTEIN"/>
    <property type="match status" value="1"/>
</dbReference>
<dbReference type="Proteomes" id="UP000248196">
    <property type="component" value="Unassembled WGS sequence"/>
</dbReference>
<name>A0A318P556_SERPL</name>
<evidence type="ECO:0000259" key="2">
    <source>
        <dbReference type="Pfam" id="PF07883"/>
    </source>
</evidence>
<protein>
    <submittedName>
        <fullName evidence="3">Cupin domain-containing protein</fullName>
    </submittedName>
</protein>
<dbReference type="CDD" id="cd02224">
    <property type="entry name" value="cupin_SPO2919-like"/>
    <property type="match status" value="1"/>
</dbReference>
<gene>
    <name evidence="3" type="ORF">CT690_00585</name>
</gene>
<dbReference type="RefSeq" id="WP_004943844.1">
    <property type="nucleotide sequence ID" value="NZ_CAMISH010000001.1"/>
</dbReference>
<accession>A0A318P556</accession>
<dbReference type="InterPro" id="IPR051610">
    <property type="entry name" value="GPI/OXD"/>
</dbReference>
<comment type="caution">
    <text evidence="3">The sequence shown here is derived from an EMBL/GenBank/DDBJ whole genome shotgun (WGS) entry which is preliminary data.</text>
</comment>
<dbReference type="AlphaFoldDB" id="A0A318P556"/>
<evidence type="ECO:0000256" key="1">
    <source>
        <dbReference type="ARBA" id="ARBA00022723"/>
    </source>
</evidence>
<sequence>MNDNAALLAQRLIRNLEEVEKTHDRRPPLYDSVGARLGTGTAANKLGASIDVVAPGMRSCPYHFHYAQEEMFIVLEGTGTLRVAGEQLPIKSGDVIFIPPGPEYPHQIINTSAVPLKYLSVSTREQPELVEYPDSGKFQAIAQRKNGQPVRYLQRPSASLDYWEGEP</sequence>
<dbReference type="InterPro" id="IPR013096">
    <property type="entry name" value="Cupin_2"/>
</dbReference>
<evidence type="ECO:0000313" key="4">
    <source>
        <dbReference type="Proteomes" id="UP000248196"/>
    </source>
</evidence>
<dbReference type="SUPFAM" id="SSF51182">
    <property type="entry name" value="RmlC-like cupins"/>
    <property type="match status" value="1"/>
</dbReference>
<reference evidence="3 4" key="1">
    <citation type="submission" date="2017-11" db="EMBL/GenBank/DDBJ databases">
        <title>Genome sequence of the oocydin A producing rhizobacterium Serratia plymuthica 4Rx5.</title>
        <authorList>
            <person name="Matilla M.A."/>
            <person name="Udaondo Z."/>
            <person name="Salmond G.P.C."/>
        </authorList>
    </citation>
    <scope>NUCLEOTIDE SEQUENCE [LARGE SCALE GENOMIC DNA]</scope>
    <source>
        <strain evidence="3 4">4Rx5</strain>
    </source>
</reference>
<organism evidence="3 4">
    <name type="scientific">Serratia plymuthica</name>
    <dbReference type="NCBI Taxonomy" id="82996"/>
    <lineage>
        <taxon>Bacteria</taxon>
        <taxon>Pseudomonadati</taxon>
        <taxon>Pseudomonadota</taxon>
        <taxon>Gammaproteobacteria</taxon>
        <taxon>Enterobacterales</taxon>
        <taxon>Yersiniaceae</taxon>
        <taxon>Serratia</taxon>
    </lineage>
</organism>
<keyword evidence="1" id="KW-0479">Metal-binding</keyword>
<evidence type="ECO:0000313" key="3">
    <source>
        <dbReference type="EMBL" id="PYD39815.1"/>
    </source>
</evidence>
<feature type="domain" description="Cupin type-2" evidence="2">
    <location>
        <begin position="52"/>
        <end position="121"/>
    </location>
</feature>
<dbReference type="PANTHER" id="PTHR35848:SF6">
    <property type="entry name" value="CUPIN TYPE-2 DOMAIN-CONTAINING PROTEIN"/>
    <property type="match status" value="1"/>
</dbReference>
<dbReference type="InterPro" id="IPR014710">
    <property type="entry name" value="RmlC-like_jellyroll"/>
</dbReference>
<dbReference type="GO" id="GO:0046872">
    <property type="term" value="F:metal ion binding"/>
    <property type="evidence" value="ECO:0007669"/>
    <property type="project" value="UniProtKB-KW"/>
</dbReference>
<proteinExistence type="predicted"/>
<dbReference type="Gene3D" id="2.60.120.10">
    <property type="entry name" value="Jelly Rolls"/>
    <property type="match status" value="1"/>
</dbReference>
<dbReference type="InterPro" id="IPR011051">
    <property type="entry name" value="RmlC_Cupin_sf"/>
</dbReference>